<organism evidence="2 3">
    <name type="scientific">Durusdinium trenchii</name>
    <dbReference type="NCBI Taxonomy" id="1381693"/>
    <lineage>
        <taxon>Eukaryota</taxon>
        <taxon>Sar</taxon>
        <taxon>Alveolata</taxon>
        <taxon>Dinophyceae</taxon>
        <taxon>Suessiales</taxon>
        <taxon>Symbiodiniaceae</taxon>
        <taxon>Durusdinium</taxon>
    </lineage>
</organism>
<keyword evidence="3" id="KW-1185">Reference proteome</keyword>
<sequence>MLLLQQIIGDAKVLQAKAETDFEAAVKDYKQFKDDATVAITTKEQSLVDLGVEKSESKADLLEAHAEATELEKELASLGETKAALREECDLLMNKFDLRQEAREQEIDALVTAKSILSGMKVE</sequence>
<dbReference type="Proteomes" id="UP001642484">
    <property type="component" value="Unassembled WGS sequence"/>
</dbReference>
<keyword evidence="1" id="KW-0175">Coiled coil</keyword>
<accession>A0ABP0IKQ1</accession>
<dbReference type="EMBL" id="CAXAMN010003147">
    <property type="protein sequence ID" value="CAK9003152.1"/>
    <property type="molecule type" value="Genomic_DNA"/>
</dbReference>
<comment type="caution">
    <text evidence="2">The sequence shown here is derived from an EMBL/GenBank/DDBJ whole genome shotgun (WGS) entry which is preliminary data.</text>
</comment>
<gene>
    <name evidence="2" type="ORF">CCMP2556_LOCUS7178</name>
</gene>
<reference evidence="2 3" key="1">
    <citation type="submission" date="2024-02" db="EMBL/GenBank/DDBJ databases">
        <authorList>
            <person name="Chen Y."/>
            <person name="Shah S."/>
            <person name="Dougan E. K."/>
            <person name="Thang M."/>
            <person name="Chan C."/>
        </authorList>
    </citation>
    <scope>NUCLEOTIDE SEQUENCE [LARGE SCALE GENOMIC DNA]</scope>
</reference>
<evidence type="ECO:0000313" key="2">
    <source>
        <dbReference type="EMBL" id="CAK9003152.1"/>
    </source>
</evidence>
<protein>
    <submittedName>
        <fullName evidence="2">Uncharacterized protein</fullName>
    </submittedName>
</protein>
<name>A0ABP0IKQ1_9DINO</name>
<feature type="coiled-coil region" evidence="1">
    <location>
        <begin position="52"/>
        <end position="95"/>
    </location>
</feature>
<proteinExistence type="predicted"/>
<evidence type="ECO:0000313" key="3">
    <source>
        <dbReference type="Proteomes" id="UP001642484"/>
    </source>
</evidence>
<evidence type="ECO:0000256" key="1">
    <source>
        <dbReference type="SAM" id="Coils"/>
    </source>
</evidence>